<dbReference type="eggNOG" id="COG1960">
    <property type="taxonomic scope" value="Bacteria"/>
</dbReference>
<keyword evidence="7" id="KW-0560">Oxidoreductase</keyword>
<dbReference type="SUPFAM" id="SSF47203">
    <property type="entry name" value="Acyl-CoA dehydrogenase C-terminal domain-like"/>
    <property type="match status" value="1"/>
</dbReference>
<evidence type="ECO:0000313" key="8">
    <source>
        <dbReference type="Proteomes" id="UP000032336"/>
    </source>
</evidence>
<dbReference type="OrthoDB" id="2769798at2"/>
<sequence length="384" mass="40997">MYEASQDEKDAQLLKEGLRRFVVESLNGSAGRIDETENIPEDVYQKLVETGFHAMAVPGDCGGAGGTVSQVITAIDALATASGAVASIAAMNLLGVRALTSSKSDSRRSDELGRLATGELLSVWSVSDSLLGQELKVTEVGGTLYVNGLLNWVPQYGLHTGYLLVAVGQTEVGPVLLGLDLGDSAHEESVILLPDQADLGLRGLSLHTVEFRNRRLTDRDVLSRDPSAIALLQGIRNAAFAALANGISSASLDYAQTYVGERMQFGVPIGSFQSTKVLLGMMIARLEASRALTSRVAELLNNSKRGARESVATLSTMAKWVAAVSAVQTSTDAAQLHGGYGFIKDYPVERLMRDAQMARLLAGTDELVSIGDQAVTMPRQWRWS</sequence>
<feature type="domain" description="Acyl-CoA dehydrogenase/oxidase C-terminal" evidence="5">
    <location>
        <begin position="240"/>
        <end position="367"/>
    </location>
</feature>
<evidence type="ECO:0000313" key="7">
    <source>
        <dbReference type="EMBL" id="KJE75436.1"/>
    </source>
</evidence>
<dbReference type="EC" id="1.3.99.-" evidence="7"/>
<dbReference type="GeneID" id="78373780"/>
<evidence type="ECO:0000256" key="3">
    <source>
        <dbReference type="ARBA" id="ARBA00022630"/>
    </source>
</evidence>
<evidence type="ECO:0000256" key="4">
    <source>
        <dbReference type="ARBA" id="ARBA00022827"/>
    </source>
</evidence>
<dbReference type="PROSITE" id="PS00073">
    <property type="entry name" value="ACYL_COA_DH_2"/>
    <property type="match status" value="1"/>
</dbReference>
<dbReference type="Pfam" id="PF02771">
    <property type="entry name" value="Acyl-CoA_dh_N"/>
    <property type="match status" value="1"/>
</dbReference>
<name>A0A0D8FQM2_9ACTN</name>
<dbReference type="EMBL" id="JXUW01000041">
    <property type="protein sequence ID" value="KJE75436.1"/>
    <property type="molecule type" value="Genomic_DNA"/>
</dbReference>
<dbReference type="InterPro" id="IPR013786">
    <property type="entry name" value="AcylCoA_DH/ox_N"/>
</dbReference>
<dbReference type="GO" id="GO:0003995">
    <property type="term" value="F:acyl-CoA dehydrogenase activity"/>
    <property type="evidence" value="ECO:0007669"/>
    <property type="project" value="InterPro"/>
</dbReference>
<dbReference type="AlphaFoldDB" id="A0A0D8FQM2"/>
<dbReference type="InterPro" id="IPR006089">
    <property type="entry name" value="Acyl-CoA_DH_CS"/>
</dbReference>
<dbReference type="SUPFAM" id="SSF56645">
    <property type="entry name" value="Acyl-CoA dehydrogenase NM domain-like"/>
    <property type="match status" value="1"/>
</dbReference>
<protein>
    <submittedName>
        <fullName evidence="7">Acyl-CoA dehydrogenase</fullName>
        <ecNumber evidence="7">1.3.99.-</ecNumber>
    </submittedName>
</protein>
<dbReference type="STRING" id="1121877.FEAC_28120"/>
<accession>A0A0D8FQM2</accession>
<evidence type="ECO:0000259" key="5">
    <source>
        <dbReference type="Pfam" id="PF00441"/>
    </source>
</evidence>
<dbReference type="RefSeq" id="WP_035391794.1">
    <property type="nucleotide sequence ID" value="NZ_JQKF01000060.1"/>
</dbReference>
<dbReference type="PIRSF" id="PIRSF016578">
    <property type="entry name" value="HsaA"/>
    <property type="match status" value="1"/>
</dbReference>
<dbReference type="InterPro" id="IPR037069">
    <property type="entry name" value="AcylCoA_DH/ox_N_sf"/>
</dbReference>
<organism evidence="7 8">
    <name type="scientific">Ferrimicrobium acidiphilum DSM 19497</name>
    <dbReference type="NCBI Taxonomy" id="1121877"/>
    <lineage>
        <taxon>Bacteria</taxon>
        <taxon>Bacillati</taxon>
        <taxon>Actinomycetota</taxon>
        <taxon>Acidimicrobiia</taxon>
        <taxon>Acidimicrobiales</taxon>
        <taxon>Acidimicrobiaceae</taxon>
        <taxon>Ferrimicrobium</taxon>
    </lineage>
</organism>
<evidence type="ECO:0000256" key="1">
    <source>
        <dbReference type="ARBA" id="ARBA00001974"/>
    </source>
</evidence>
<comment type="cofactor">
    <cofactor evidence="1">
        <name>FAD</name>
        <dbReference type="ChEBI" id="CHEBI:57692"/>
    </cofactor>
</comment>
<comment type="similarity">
    <text evidence="2">Belongs to the acyl-CoA dehydrogenase family.</text>
</comment>
<dbReference type="InterPro" id="IPR036250">
    <property type="entry name" value="AcylCo_DH-like_C"/>
</dbReference>
<dbReference type="Pfam" id="PF00441">
    <property type="entry name" value="Acyl-CoA_dh_1"/>
    <property type="match status" value="1"/>
</dbReference>
<dbReference type="GO" id="GO:0050660">
    <property type="term" value="F:flavin adenine dinucleotide binding"/>
    <property type="evidence" value="ECO:0007669"/>
    <property type="project" value="InterPro"/>
</dbReference>
<comment type="caution">
    <text evidence="7">The sequence shown here is derived from an EMBL/GenBank/DDBJ whole genome shotgun (WGS) entry which is preliminary data.</text>
</comment>
<dbReference type="InterPro" id="IPR009100">
    <property type="entry name" value="AcylCoA_DH/oxidase_NM_dom_sf"/>
</dbReference>
<dbReference type="InterPro" id="IPR009075">
    <property type="entry name" value="AcylCo_DH/oxidase_C"/>
</dbReference>
<evidence type="ECO:0000256" key="2">
    <source>
        <dbReference type="ARBA" id="ARBA00009347"/>
    </source>
</evidence>
<dbReference type="PANTHER" id="PTHR43884">
    <property type="entry name" value="ACYL-COA DEHYDROGENASE"/>
    <property type="match status" value="1"/>
</dbReference>
<gene>
    <name evidence="7" type="primary">mmgC6</name>
    <name evidence="7" type="ORF">FEAC_28120</name>
</gene>
<keyword evidence="8" id="KW-1185">Reference proteome</keyword>
<keyword evidence="3" id="KW-0285">Flavoprotein</keyword>
<reference evidence="7 8" key="1">
    <citation type="submission" date="2015-01" db="EMBL/GenBank/DDBJ databases">
        <title>Draft genome of the acidophilic iron oxidizer Ferrimicrobium acidiphilum strain T23.</title>
        <authorList>
            <person name="Poehlein A."/>
            <person name="Eisen S."/>
            <person name="Schloemann M."/>
            <person name="Johnson B.D."/>
            <person name="Daniel R."/>
            <person name="Muehling M."/>
        </authorList>
    </citation>
    <scope>NUCLEOTIDE SEQUENCE [LARGE SCALE GENOMIC DNA]</scope>
    <source>
        <strain evidence="7 8">T23</strain>
    </source>
</reference>
<evidence type="ECO:0000259" key="6">
    <source>
        <dbReference type="Pfam" id="PF02771"/>
    </source>
</evidence>
<dbReference type="PANTHER" id="PTHR43884:SF12">
    <property type="entry name" value="ISOVALERYL-COA DEHYDROGENASE, MITOCHONDRIAL-RELATED"/>
    <property type="match status" value="1"/>
</dbReference>
<dbReference type="Gene3D" id="1.20.140.10">
    <property type="entry name" value="Butyryl-CoA Dehydrogenase, subunit A, domain 3"/>
    <property type="match status" value="1"/>
</dbReference>
<proteinExistence type="inferred from homology"/>
<dbReference type="Proteomes" id="UP000032336">
    <property type="component" value="Unassembled WGS sequence"/>
</dbReference>
<feature type="domain" description="Acyl-CoA dehydrogenase/oxidase N-terminal" evidence="6">
    <location>
        <begin position="10"/>
        <end position="119"/>
    </location>
</feature>
<dbReference type="Gene3D" id="1.10.540.10">
    <property type="entry name" value="Acyl-CoA dehydrogenase/oxidase, N-terminal domain"/>
    <property type="match status" value="1"/>
</dbReference>
<keyword evidence="4" id="KW-0274">FAD</keyword>